<feature type="domain" description="Type II secretion system protein GspF" evidence="7">
    <location>
        <begin position="67"/>
        <end position="194"/>
    </location>
</feature>
<sequence>MITVIAMALIALAASIKRPDVVQRIYRARDGPQKIPCGVQRYWDALLHKLFADRLSSDFLRKSAYQLDLFAACVQSGLTPSQSAFAVAATEESSPRDARARSGWLEVAMMLEMGMPAERAWQSLAEHPALGDLVTVARASERSGATFAEACERLARQLRARASDLSLARAERAGVLIALPLTVCFLPAFFLLGLAPVVISLGIGIFS</sequence>
<dbReference type="AlphaFoldDB" id="A0AAU8PIV0"/>
<dbReference type="RefSeq" id="WP_014523777.1">
    <property type="nucleotide sequence ID" value="NC_017945.3"/>
</dbReference>
<protein>
    <submittedName>
        <fullName evidence="8">Type II secretion system F family protein</fullName>
    </submittedName>
</protein>
<name>A0AAU8PIV0_CORPS</name>
<evidence type="ECO:0000256" key="3">
    <source>
        <dbReference type="ARBA" id="ARBA00022692"/>
    </source>
</evidence>
<evidence type="ECO:0000313" key="9">
    <source>
        <dbReference type="Proteomes" id="UP000006465"/>
    </source>
</evidence>
<feature type="transmembrane region" description="Helical" evidence="6">
    <location>
        <begin position="185"/>
        <end position="206"/>
    </location>
</feature>
<dbReference type="PANTHER" id="PTHR35007:SF3">
    <property type="entry name" value="POSSIBLE CONSERVED ALANINE RICH MEMBRANE PROTEIN"/>
    <property type="match status" value="1"/>
</dbReference>
<comment type="subcellular location">
    <subcellularLocation>
        <location evidence="1">Cell membrane</location>
        <topology evidence="1">Multi-pass membrane protein</topology>
    </subcellularLocation>
</comment>
<dbReference type="EMBL" id="CP003540">
    <property type="protein sequence ID" value="AFK15871.1"/>
    <property type="molecule type" value="Genomic_DNA"/>
</dbReference>
<dbReference type="KEGG" id="coe:CP258_01190"/>
<keyword evidence="2" id="KW-1003">Cell membrane</keyword>
<evidence type="ECO:0000256" key="2">
    <source>
        <dbReference type="ARBA" id="ARBA00022475"/>
    </source>
</evidence>
<reference evidence="8 9" key="1">
    <citation type="journal article" date="2013" name="J. Biotechnol.">
        <title>Genome sequence of Corynebacterium pseudotuberculosis biovar equi strain 258 and prediction of antigenic targets to improve biotechnological vaccine production.</title>
        <authorList>
            <person name="Soares S.C."/>
            <person name="Trost E."/>
            <person name="Ramos R.T."/>
            <person name="Carneiro A.R."/>
            <person name="Santos A.R."/>
            <person name="Pinto A.C."/>
            <person name="Barbosa E."/>
            <person name="Aburjaile F."/>
            <person name="Ali A."/>
            <person name="Diniz C.A."/>
            <person name="Hassan S.S."/>
            <person name="Fiaux K."/>
            <person name="Guimaraes L.C."/>
            <person name="Bakhtiar S.M."/>
            <person name="Pereira U."/>
            <person name="Almeida S.S."/>
            <person name="Abreu V.A."/>
            <person name="Rocha F.S."/>
            <person name="Dorella F.A."/>
            <person name="Miyoshi A."/>
            <person name="Silva A."/>
            <person name="Azevedo V."/>
            <person name="Tauch A."/>
        </authorList>
    </citation>
    <scope>NUCLEOTIDE SEQUENCE [LARGE SCALE GENOMIC DNA]</scope>
    <source>
        <strain evidence="8 9">258</strain>
    </source>
</reference>
<keyword evidence="5 6" id="KW-0472">Membrane</keyword>
<evidence type="ECO:0000256" key="1">
    <source>
        <dbReference type="ARBA" id="ARBA00004651"/>
    </source>
</evidence>
<accession>A0AAU8PIV0</accession>
<dbReference type="Proteomes" id="UP000006465">
    <property type="component" value="Chromosome"/>
</dbReference>
<evidence type="ECO:0000256" key="4">
    <source>
        <dbReference type="ARBA" id="ARBA00022989"/>
    </source>
</evidence>
<gene>
    <name evidence="8" type="ORF">CP258_01190</name>
</gene>
<evidence type="ECO:0000313" key="8">
    <source>
        <dbReference type="EMBL" id="AFK15871.1"/>
    </source>
</evidence>
<evidence type="ECO:0000256" key="5">
    <source>
        <dbReference type="ARBA" id="ARBA00023136"/>
    </source>
</evidence>
<evidence type="ECO:0000256" key="6">
    <source>
        <dbReference type="SAM" id="Phobius"/>
    </source>
</evidence>
<proteinExistence type="predicted"/>
<dbReference type="PANTHER" id="PTHR35007">
    <property type="entry name" value="INTEGRAL MEMBRANE PROTEIN-RELATED"/>
    <property type="match status" value="1"/>
</dbReference>
<dbReference type="InterPro" id="IPR018076">
    <property type="entry name" value="T2SS_GspF_dom"/>
</dbReference>
<keyword evidence="3 6" id="KW-0812">Transmembrane</keyword>
<dbReference type="GO" id="GO:0005886">
    <property type="term" value="C:plasma membrane"/>
    <property type="evidence" value="ECO:0007669"/>
    <property type="project" value="UniProtKB-SubCell"/>
</dbReference>
<keyword evidence="4 6" id="KW-1133">Transmembrane helix</keyword>
<dbReference type="Pfam" id="PF00482">
    <property type="entry name" value="T2SSF"/>
    <property type="match status" value="1"/>
</dbReference>
<organism evidence="8 9">
    <name type="scientific">Corynebacterium pseudotuberculosis 258</name>
    <dbReference type="NCBI Taxonomy" id="1168865"/>
    <lineage>
        <taxon>Bacteria</taxon>
        <taxon>Bacillati</taxon>
        <taxon>Actinomycetota</taxon>
        <taxon>Actinomycetes</taxon>
        <taxon>Mycobacteriales</taxon>
        <taxon>Corynebacteriaceae</taxon>
        <taxon>Corynebacterium</taxon>
    </lineage>
</organism>
<evidence type="ECO:0000259" key="7">
    <source>
        <dbReference type="Pfam" id="PF00482"/>
    </source>
</evidence>